<keyword evidence="4 13" id="KW-0645">Protease</keyword>
<dbReference type="GO" id="GO:0016020">
    <property type="term" value="C:membrane"/>
    <property type="evidence" value="ECO:0007669"/>
    <property type="project" value="UniProtKB-SubCell"/>
</dbReference>
<evidence type="ECO:0000256" key="11">
    <source>
        <dbReference type="RuleBase" id="RU362031"/>
    </source>
</evidence>
<keyword evidence="11" id="KW-0479">Metal-binding</keyword>
<gene>
    <name evidence="13" type="primary">rasP</name>
    <name evidence="13" type="ORF">CLORY_21110</name>
</gene>
<evidence type="ECO:0000313" key="13">
    <source>
        <dbReference type="EMBL" id="OPJ61805.1"/>
    </source>
</evidence>
<dbReference type="SUPFAM" id="SSF50156">
    <property type="entry name" value="PDZ domain-like"/>
    <property type="match status" value="1"/>
</dbReference>
<dbReference type="PANTHER" id="PTHR42837">
    <property type="entry name" value="REGULATOR OF SIGMA-E PROTEASE RSEP"/>
    <property type="match status" value="1"/>
</dbReference>
<evidence type="ECO:0000256" key="4">
    <source>
        <dbReference type="ARBA" id="ARBA00022670"/>
    </source>
</evidence>
<comment type="subcellular location">
    <subcellularLocation>
        <location evidence="2">Membrane</location>
        <topology evidence="2">Multi-pass membrane protein</topology>
    </subcellularLocation>
</comment>
<organism evidence="13 14">
    <name type="scientific">Clostridium oryzae</name>
    <dbReference type="NCBI Taxonomy" id="1450648"/>
    <lineage>
        <taxon>Bacteria</taxon>
        <taxon>Bacillati</taxon>
        <taxon>Bacillota</taxon>
        <taxon>Clostridia</taxon>
        <taxon>Eubacteriales</taxon>
        <taxon>Clostridiaceae</taxon>
        <taxon>Clostridium</taxon>
    </lineage>
</organism>
<comment type="similarity">
    <text evidence="3 11">Belongs to the peptidase M50B family.</text>
</comment>
<keyword evidence="6 11" id="KW-0378">Hydrolase</keyword>
<comment type="caution">
    <text evidence="13">The sequence shown here is derived from an EMBL/GenBank/DDBJ whole genome shotgun (WGS) entry which is preliminary data.</text>
</comment>
<keyword evidence="9 11" id="KW-0482">Metalloprotease</keyword>
<keyword evidence="5 11" id="KW-0812">Transmembrane</keyword>
<keyword evidence="7 11" id="KW-0862">Zinc</keyword>
<dbReference type="GO" id="GO:0046872">
    <property type="term" value="F:metal ion binding"/>
    <property type="evidence" value="ECO:0007669"/>
    <property type="project" value="UniProtKB-KW"/>
</dbReference>
<evidence type="ECO:0000256" key="8">
    <source>
        <dbReference type="ARBA" id="ARBA00022989"/>
    </source>
</evidence>
<dbReference type="EC" id="3.4.24.-" evidence="11"/>
<dbReference type="Gene3D" id="2.30.42.10">
    <property type="match status" value="1"/>
</dbReference>
<dbReference type="PANTHER" id="PTHR42837:SF2">
    <property type="entry name" value="MEMBRANE METALLOPROTEASE ARASP2, CHLOROPLASTIC-RELATED"/>
    <property type="match status" value="1"/>
</dbReference>
<dbReference type="InterPro" id="IPR041489">
    <property type="entry name" value="PDZ_6"/>
</dbReference>
<dbReference type="SMART" id="SM00228">
    <property type="entry name" value="PDZ"/>
    <property type="match status" value="1"/>
</dbReference>
<feature type="transmembrane region" description="Helical" evidence="11">
    <location>
        <begin position="282"/>
        <end position="298"/>
    </location>
</feature>
<keyword evidence="8 11" id="KW-1133">Transmembrane helix</keyword>
<dbReference type="EMBL" id="MZGV01000019">
    <property type="protein sequence ID" value="OPJ61805.1"/>
    <property type="molecule type" value="Genomic_DNA"/>
</dbReference>
<proteinExistence type="inferred from homology"/>
<dbReference type="CDD" id="cd06163">
    <property type="entry name" value="S2P-M50_PDZ_RseP-like"/>
    <property type="match status" value="1"/>
</dbReference>
<reference evidence="13 14" key="1">
    <citation type="submission" date="2017-03" db="EMBL/GenBank/DDBJ databases">
        <title>Genome sequence of Clostridium oryzae DSM 28571.</title>
        <authorList>
            <person name="Poehlein A."/>
            <person name="Daniel R."/>
        </authorList>
    </citation>
    <scope>NUCLEOTIDE SEQUENCE [LARGE SCALE GENOMIC DNA]</scope>
    <source>
        <strain evidence="13 14">DSM 28571</strain>
    </source>
</reference>
<evidence type="ECO:0000256" key="2">
    <source>
        <dbReference type="ARBA" id="ARBA00004141"/>
    </source>
</evidence>
<evidence type="ECO:0000256" key="6">
    <source>
        <dbReference type="ARBA" id="ARBA00022801"/>
    </source>
</evidence>
<evidence type="ECO:0000256" key="1">
    <source>
        <dbReference type="ARBA" id="ARBA00001947"/>
    </source>
</evidence>
<dbReference type="AlphaFoldDB" id="A0A1V4IPT2"/>
<accession>A0A1V4IPT2</accession>
<evidence type="ECO:0000256" key="3">
    <source>
        <dbReference type="ARBA" id="ARBA00007931"/>
    </source>
</evidence>
<evidence type="ECO:0000256" key="9">
    <source>
        <dbReference type="ARBA" id="ARBA00023049"/>
    </source>
</evidence>
<comment type="cofactor">
    <cofactor evidence="1 11">
        <name>Zn(2+)</name>
        <dbReference type="ChEBI" id="CHEBI:29105"/>
    </cofactor>
</comment>
<evidence type="ECO:0000256" key="10">
    <source>
        <dbReference type="ARBA" id="ARBA00023136"/>
    </source>
</evidence>
<dbReference type="Pfam" id="PF17820">
    <property type="entry name" value="PDZ_6"/>
    <property type="match status" value="1"/>
</dbReference>
<feature type="transmembrane region" description="Helical" evidence="11">
    <location>
        <begin position="89"/>
        <end position="110"/>
    </location>
</feature>
<evidence type="ECO:0000256" key="5">
    <source>
        <dbReference type="ARBA" id="ARBA00022692"/>
    </source>
</evidence>
<dbReference type="Proteomes" id="UP000190080">
    <property type="component" value="Unassembled WGS sequence"/>
</dbReference>
<dbReference type="InterPro" id="IPR036034">
    <property type="entry name" value="PDZ_sf"/>
</dbReference>
<dbReference type="Pfam" id="PF02163">
    <property type="entry name" value="Peptidase_M50"/>
    <property type="match status" value="1"/>
</dbReference>
<evidence type="ECO:0000259" key="12">
    <source>
        <dbReference type="SMART" id="SM00228"/>
    </source>
</evidence>
<dbReference type="GO" id="GO:0006508">
    <property type="term" value="P:proteolysis"/>
    <property type="evidence" value="ECO:0007669"/>
    <property type="project" value="UniProtKB-KW"/>
</dbReference>
<name>A0A1V4IPT2_9CLOT</name>
<dbReference type="InterPro" id="IPR004387">
    <property type="entry name" value="Pept_M50_Zn"/>
</dbReference>
<dbReference type="InterPro" id="IPR001478">
    <property type="entry name" value="PDZ"/>
</dbReference>
<evidence type="ECO:0000313" key="14">
    <source>
        <dbReference type="Proteomes" id="UP000190080"/>
    </source>
</evidence>
<dbReference type="GO" id="GO:0004222">
    <property type="term" value="F:metalloendopeptidase activity"/>
    <property type="evidence" value="ECO:0007669"/>
    <property type="project" value="InterPro"/>
</dbReference>
<protein>
    <recommendedName>
        <fullName evidence="11">Zinc metalloprotease</fullName>
        <ecNumber evidence="11">3.4.24.-</ecNumber>
    </recommendedName>
</protein>
<keyword evidence="14" id="KW-1185">Reference proteome</keyword>
<evidence type="ECO:0000256" key="7">
    <source>
        <dbReference type="ARBA" id="ARBA00022833"/>
    </source>
</evidence>
<dbReference type="STRING" id="1450648.CLORY_21110"/>
<feature type="domain" description="PDZ" evidence="12">
    <location>
        <begin position="103"/>
        <end position="175"/>
    </location>
</feature>
<feature type="transmembrane region" description="Helical" evidence="11">
    <location>
        <begin position="310"/>
        <end position="328"/>
    </location>
</feature>
<dbReference type="CDD" id="cd23081">
    <property type="entry name" value="cpPDZ_EcRseP-like"/>
    <property type="match status" value="1"/>
</dbReference>
<dbReference type="RefSeq" id="WP_207652197.1">
    <property type="nucleotide sequence ID" value="NZ_MZGV01000019.1"/>
</dbReference>
<keyword evidence="10 11" id="KW-0472">Membrane</keyword>
<sequence length="337" mass="37411">MVYIIIALLGLSVLIIAHEFGHFILAKLNGVKVEEFSLGMGPKIVGIKGGETTYLVKAFPIGGYVKMLGQEESVDDPRSFSSKSAIRRLSIIVAGPLMNVILAVLLFTIIGMGRGFASTSVDRIVNNSAAQKAGLKHGDQIVSINNKKVQVWDDISIIVGNNKNKPLDIKIKRNNAEKKYVLTPSFDKKTNRYMVGIYPVYIEKPSLSQGITYGYRENIFFVKQTFIALSTLFQGKMSANDVGGPVTMIRLSSQAAKSGVWTFMLVYAFFSIQLAIFNIIPFPALDGGWIFMLLFEIISRKKIDDKKVAVVNYIGFILLMVLMVVVFMKDIFFPVKL</sequence>
<dbReference type="InterPro" id="IPR008915">
    <property type="entry name" value="Peptidase_M50"/>
</dbReference>
<dbReference type="NCBIfam" id="TIGR00054">
    <property type="entry name" value="RIP metalloprotease RseP"/>
    <property type="match status" value="1"/>
</dbReference>